<feature type="compositionally biased region" description="Basic and acidic residues" evidence="1">
    <location>
        <begin position="493"/>
        <end position="506"/>
    </location>
</feature>
<sequence>MFLYRSTGETTSATYTICMAETVTFGTSYLAYISNDPYVYPGDNKDTTTTSGHAYTTGWQVIPNILWRHYATPKQWFNFINNYEAYHVVKAGATVFNMIPLTTQLSFGSNQVFTAFNNTVYALGYTDKHYETSWHNYYKKEHINDSLNLLYKEGRYCVLNSTSTKRYELPKYLWKVPHFRTENDETWAGHNASGSGEGVYPSIGKPTGILWDPFNEPDSLMELRPGKNAIHFTWECHECDSNKWFNTDRVYEWFPYTQSGPYNASRQRPGTKQLSTQADPDRVSRQFQAGSLAGEGAEATLKDTYNDYTAPNWSNLPICPNAWMWKELQQSLIPASASTAQTPHLWPDLNYPGTEYEHYKWPPTQWFIKMVPIIDSSGNNIECTACVGIRMSLTVLAKRRHSAIYAPTWGPHPWRAIYSAQTQDLDFLESYIRYRTGGARRTWQNIISTPSTGESNVSKAHAREAPYNDAIVQAGQGVEGTRATSKSLIMTVERDGSRHVEEEPIPKQRRSKSPTVKDPLGALIHYARSGQSKDTKM</sequence>
<reference evidence="2 3" key="1">
    <citation type="submission" date="2016-12" db="EMBL/GenBank/DDBJ databases">
        <title>The Fecal Virome of Red-crowned Cranes.</title>
        <authorList>
            <person name="Yang S."/>
            <person name="Wang Y."/>
            <person name="Zhang W."/>
        </authorList>
    </citation>
    <scope>NUCLEOTIDE SEQUENCE [LARGE SCALE GENOMIC DNA]</scope>
    <source>
        <strain evidence="2">Yc-10</strain>
    </source>
</reference>
<organism evidence="2 3">
    <name type="scientific">Grus japonensis parvovirus 2</name>
    <dbReference type="NCBI Taxonomy" id="3071217"/>
    <lineage>
        <taxon>Viruses</taxon>
        <taxon>Monodnaviria</taxon>
        <taxon>Shotokuvirae</taxon>
        <taxon>Cossaviricota</taxon>
        <taxon>Quintoviricetes</taxon>
        <taxon>Piccovirales</taxon>
        <taxon>Parvoviridae</taxon>
        <taxon>Hamaparvovirinae</taxon>
        <taxon>Chaphamaparvovirus</taxon>
        <taxon>Chaphamaparvovirus gruiform2</taxon>
    </lineage>
</organism>
<keyword evidence="3" id="KW-1185">Reference proteome</keyword>
<feature type="region of interest" description="Disordered" evidence="1">
    <location>
        <begin position="493"/>
        <end position="537"/>
    </location>
</feature>
<proteinExistence type="predicted"/>
<accession>A0A2K9YN97</accession>
<evidence type="ECO:0000256" key="1">
    <source>
        <dbReference type="SAM" id="MobiDB-lite"/>
    </source>
</evidence>
<gene>
    <name evidence="2" type="primary">VP1</name>
</gene>
<protein>
    <submittedName>
        <fullName evidence="2">Capsid protein</fullName>
    </submittedName>
</protein>
<evidence type="ECO:0000313" key="2">
    <source>
        <dbReference type="EMBL" id="AUW34318.1"/>
    </source>
</evidence>
<dbReference type="Proteomes" id="UP000256482">
    <property type="component" value="Segment"/>
</dbReference>
<feature type="region of interest" description="Disordered" evidence="1">
    <location>
        <begin position="262"/>
        <end position="282"/>
    </location>
</feature>
<dbReference type="EMBL" id="KY312549">
    <property type="protein sequence ID" value="AUW34318.1"/>
    <property type="molecule type" value="Genomic_DNA"/>
</dbReference>
<name>A0A2K9YN97_9VIRU</name>
<feature type="compositionally biased region" description="Polar residues" evidence="1">
    <location>
        <begin position="262"/>
        <end position="278"/>
    </location>
</feature>
<evidence type="ECO:0000313" key="3">
    <source>
        <dbReference type="Proteomes" id="UP000256482"/>
    </source>
</evidence>